<organism evidence="1 2">
    <name type="scientific">Ephemerocybe angulata</name>
    <dbReference type="NCBI Taxonomy" id="980116"/>
    <lineage>
        <taxon>Eukaryota</taxon>
        <taxon>Fungi</taxon>
        <taxon>Dikarya</taxon>
        <taxon>Basidiomycota</taxon>
        <taxon>Agaricomycotina</taxon>
        <taxon>Agaricomycetes</taxon>
        <taxon>Agaricomycetidae</taxon>
        <taxon>Agaricales</taxon>
        <taxon>Agaricineae</taxon>
        <taxon>Psathyrellaceae</taxon>
        <taxon>Ephemerocybe</taxon>
    </lineage>
</organism>
<dbReference type="OrthoDB" id="2803783at2759"/>
<name>A0A8H6IFR9_9AGAR</name>
<gene>
    <name evidence="1" type="ORF">DFP72DRAFT_752238</name>
</gene>
<keyword evidence="2" id="KW-1185">Reference proteome</keyword>
<feature type="non-terminal residue" evidence="1">
    <location>
        <position position="153"/>
    </location>
</feature>
<feature type="non-terminal residue" evidence="1">
    <location>
        <position position="1"/>
    </location>
</feature>
<dbReference type="Proteomes" id="UP000521943">
    <property type="component" value="Unassembled WGS sequence"/>
</dbReference>
<accession>A0A8H6IFR9</accession>
<proteinExistence type="predicted"/>
<protein>
    <submittedName>
        <fullName evidence="1">Uncharacterized protein</fullName>
    </submittedName>
</protein>
<evidence type="ECO:0000313" key="1">
    <source>
        <dbReference type="EMBL" id="KAF6763523.1"/>
    </source>
</evidence>
<dbReference type="AlphaFoldDB" id="A0A8H6IFR9"/>
<comment type="caution">
    <text evidence="1">The sequence shown here is derived from an EMBL/GenBank/DDBJ whole genome shotgun (WGS) entry which is preliminary data.</text>
</comment>
<sequence>PDWVTEHKTYLLEHIDNPAWLDCIELWYQLELEGCRPGIETKGRFSAVTKRPPELAKWFRPARAKAQKMVDLDVEKGFGSSWIEWWKELQPAWRENDPWAALPTELGPTQSLKSLKKTGHGVGSLIAVVVGLRWWRDESGTEVSWATAVESVS</sequence>
<reference evidence="1 2" key="1">
    <citation type="submission" date="2020-07" db="EMBL/GenBank/DDBJ databases">
        <title>Comparative genomics of pyrophilous fungi reveals a link between fire events and developmental genes.</title>
        <authorList>
            <consortium name="DOE Joint Genome Institute"/>
            <person name="Steindorff A.S."/>
            <person name="Carver A."/>
            <person name="Calhoun S."/>
            <person name="Stillman K."/>
            <person name="Liu H."/>
            <person name="Lipzen A."/>
            <person name="Pangilinan J."/>
            <person name="Labutti K."/>
            <person name="Bruns T.D."/>
            <person name="Grigoriev I.V."/>
        </authorList>
    </citation>
    <scope>NUCLEOTIDE SEQUENCE [LARGE SCALE GENOMIC DNA]</scope>
    <source>
        <strain evidence="1 2">CBS 144469</strain>
    </source>
</reference>
<dbReference type="EMBL" id="JACGCI010000005">
    <property type="protein sequence ID" value="KAF6763523.1"/>
    <property type="molecule type" value="Genomic_DNA"/>
</dbReference>
<evidence type="ECO:0000313" key="2">
    <source>
        <dbReference type="Proteomes" id="UP000521943"/>
    </source>
</evidence>